<dbReference type="GO" id="GO:0016787">
    <property type="term" value="F:hydrolase activity"/>
    <property type="evidence" value="ECO:0007669"/>
    <property type="project" value="UniProtKB-KW"/>
</dbReference>
<proteinExistence type="predicted"/>
<dbReference type="Proteomes" id="UP000036403">
    <property type="component" value="Unassembled WGS sequence"/>
</dbReference>
<dbReference type="GO" id="GO:0006325">
    <property type="term" value="P:chromatin organization"/>
    <property type="evidence" value="ECO:0007669"/>
    <property type="project" value="UniProtKB-KW"/>
</dbReference>
<dbReference type="GO" id="GO:0008270">
    <property type="term" value="F:zinc ion binding"/>
    <property type="evidence" value="ECO:0007669"/>
    <property type="project" value="UniProtKB-UniRule"/>
</dbReference>
<reference evidence="1 2" key="1">
    <citation type="submission" date="2015-04" db="EMBL/GenBank/DDBJ databases">
        <title>Lasius niger genome sequencing.</title>
        <authorList>
            <person name="Konorov E.A."/>
            <person name="Nikitin M.A."/>
            <person name="Kirill M.V."/>
            <person name="Chang P."/>
        </authorList>
    </citation>
    <scope>NUCLEOTIDE SEQUENCE [LARGE SCALE GENOMIC DNA]</scope>
    <source>
        <tissue evidence="1">Whole</tissue>
    </source>
</reference>
<evidence type="ECO:0000313" key="2">
    <source>
        <dbReference type="Proteomes" id="UP000036403"/>
    </source>
</evidence>
<dbReference type="GO" id="GO:0042803">
    <property type="term" value="F:protein homodimerization activity"/>
    <property type="evidence" value="ECO:0007669"/>
    <property type="project" value="UniProtKB-UniRule"/>
</dbReference>
<dbReference type="GO" id="GO:0004519">
    <property type="term" value="F:endonuclease activity"/>
    <property type="evidence" value="ECO:0007669"/>
    <property type="project" value="UniProtKB-UniRule"/>
</dbReference>
<dbReference type="GO" id="GO:0061630">
    <property type="term" value="F:ubiquitin protein ligase activity"/>
    <property type="evidence" value="ECO:0007669"/>
    <property type="project" value="UniProtKB-UniRule"/>
</dbReference>
<dbReference type="GO" id="GO:0005634">
    <property type="term" value="C:nucleus"/>
    <property type="evidence" value="ECO:0007669"/>
    <property type="project" value="UniProtKB-SubCell"/>
</dbReference>
<protein>
    <submittedName>
        <fullName evidence="1">Dna-mediated transposase</fullName>
    </submittedName>
</protein>
<accession>A0A0J7JW18</accession>
<sequence length="289" mass="33331">MLETMVDGKVANAITDNNSAATCNICGTKPSAMKELDKIVSQPCNEEFYSYGLSTLHCRIRFMENLLKISYRIPIYEGQTQPKPRYSDQEKQKIQEKKDEIHNKLRKELNITVDVVKQGFGTTNDGNTSRMFFRNPEKTASIIGLNQELVERYSNILQVITSGHPIDSEKFGKYARDTAALYVEKYPWWNMPATVHKVLMHGSEIIKFFDVPIGKLSEEALEAGNKVFRHTREFNARKTSRKDNLEDIIHHSLASSDPSITNYRVEYEREKYHLELSDKALELLEKFDI</sequence>
<dbReference type="GO" id="GO:0043565">
    <property type="term" value="F:sequence-specific DNA binding"/>
    <property type="evidence" value="ECO:0007669"/>
    <property type="project" value="UniProtKB-UniRule"/>
</dbReference>
<gene>
    <name evidence="1" type="ORF">RF55_23352</name>
</gene>
<dbReference type="OrthoDB" id="7615752at2759"/>
<dbReference type="AlphaFoldDB" id="A0A0J7JW18"/>
<dbReference type="EMBL" id="LBMM01026323">
    <property type="protein sequence ID" value="KMQ82327.1"/>
    <property type="molecule type" value="Genomic_DNA"/>
</dbReference>
<evidence type="ECO:0000313" key="1">
    <source>
        <dbReference type="EMBL" id="KMQ82327.1"/>
    </source>
</evidence>
<dbReference type="PaxDb" id="67767-A0A0J7JW18"/>
<name>A0A0J7JW18_LASNI</name>
<comment type="caution">
    <text evidence="1">The sequence shown here is derived from an EMBL/GenBank/DDBJ whole genome shotgun (WGS) entry which is preliminary data.</text>
</comment>
<dbReference type="GO" id="GO:0033151">
    <property type="term" value="P:V(D)J recombination"/>
    <property type="evidence" value="ECO:0007669"/>
    <property type="project" value="UniProtKB-UniRule"/>
</dbReference>
<organism evidence="1 2">
    <name type="scientific">Lasius niger</name>
    <name type="common">Black garden ant</name>
    <dbReference type="NCBI Taxonomy" id="67767"/>
    <lineage>
        <taxon>Eukaryota</taxon>
        <taxon>Metazoa</taxon>
        <taxon>Ecdysozoa</taxon>
        <taxon>Arthropoda</taxon>
        <taxon>Hexapoda</taxon>
        <taxon>Insecta</taxon>
        <taxon>Pterygota</taxon>
        <taxon>Neoptera</taxon>
        <taxon>Endopterygota</taxon>
        <taxon>Hymenoptera</taxon>
        <taxon>Apocrita</taxon>
        <taxon>Aculeata</taxon>
        <taxon>Formicoidea</taxon>
        <taxon>Formicidae</taxon>
        <taxon>Formicinae</taxon>
        <taxon>Lasius</taxon>
        <taxon>Lasius</taxon>
    </lineage>
</organism>
<keyword evidence="2" id="KW-1185">Reference proteome</keyword>
<dbReference type="GO" id="GO:0042393">
    <property type="term" value="F:histone binding"/>
    <property type="evidence" value="ECO:0007669"/>
    <property type="project" value="UniProtKB-UniRule"/>
</dbReference>